<organism evidence="3 4">
    <name type="scientific">Natronorubrum halalkaliphilum</name>
    <dbReference type="NCBI Taxonomy" id="2691917"/>
    <lineage>
        <taxon>Archaea</taxon>
        <taxon>Methanobacteriati</taxon>
        <taxon>Methanobacteriota</taxon>
        <taxon>Stenosarchaea group</taxon>
        <taxon>Halobacteria</taxon>
        <taxon>Halobacteriales</taxon>
        <taxon>Natrialbaceae</taxon>
        <taxon>Natronorubrum</taxon>
    </lineage>
</organism>
<name>A0A6B0VJ30_9EURY</name>
<dbReference type="Pfam" id="PF01041">
    <property type="entry name" value="DegT_DnrJ_EryC1"/>
    <property type="match status" value="1"/>
</dbReference>
<dbReference type="PANTHER" id="PTHR30244:SF34">
    <property type="entry name" value="DTDP-4-AMINO-4,6-DIDEOXYGALACTOSE TRANSAMINASE"/>
    <property type="match status" value="1"/>
</dbReference>
<dbReference type="InterPro" id="IPR015424">
    <property type="entry name" value="PyrdxlP-dep_Trfase"/>
</dbReference>
<dbReference type="Gene3D" id="3.40.640.10">
    <property type="entry name" value="Type I PLP-dependent aspartate aminotransferase-like (Major domain)"/>
    <property type="match status" value="1"/>
</dbReference>
<dbReference type="OrthoDB" id="10355at2157"/>
<keyword evidence="2" id="KW-0175">Coiled coil</keyword>
<keyword evidence="4" id="KW-1185">Reference proteome</keyword>
<dbReference type="PIRSF" id="PIRSF000390">
    <property type="entry name" value="PLP_StrS"/>
    <property type="match status" value="1"/>
</dbReference>
<dbReference type="Gene3D" id="3.90.1150.10">
    <property type="entry name" value="Aspartate Aminotransferase, domain 1"/>
    <property type="match status" value="1"/>
</dbReference>
<dbReference type="EMBL" id="WUYX01000026">
    <property type="protein sequence ID" value="MXV61861.1"/>
    <property type="molecule type" value="Genomic_DNA"/>
</dbReference>
<proteinExistence type="inferred from homology"/>
<dbReference type="GO" id="GO:0000271">
    <property type="term" value="P:polysaccharide biosynthetic process"/>
    <property type="evidence" value="ECO:0007669"/>
    <property type="project" value="TreeGrafter"/>
</dbReference>
<dbReference type="Proteomes" id="UP000434101">
    <property type="component" value="Unassembled WGS sequence"/>
</dbReference>
<keyword evidence="1" id="KW-0663">Pyridoxal phosphate</keyword>
<gene>
    <name evidence="3" type="ORF">GS429_07235</name>
</gene>
<evidence type="ECO:0000313" key="3">
    <source>
        <dbReference type="EMBL" id="MXV61861.1"/>
    </source>
</evidence>
<protein>
    <recommendedName>
        <fullName evidence="5">dTDP-4-amino-4,6-dideoxygalactose transaminase</fullName>
    </recommendedName>
</protein>
<dbReference type="SUPFAM" id="SSF53383">
    <property type="entry name" value="PLP-dependent transferases"/>
    <property type="match status" value="1"/>
</dbReference>
<comment type="similarity">
    <text evidence="1">Belongs to the DegT/DnrJ/EryC1 family.</text>
</comment>
<evidence type="ECO:0000256" key="1">
    <source>
        <dbReference type="RuleBase" id="RU004508"/>
    </source>
</evidence>
<feature type="coiled-coil region" evidence="2">
    <location>
        <begin position="247"/>
        <end position="274"/>
    </location>
</feature>
<evidence type="ECO:0000256" key="2">
    <source>
        <dbReference type="SAM" id="Coils"/>
    </source>
</evidence>
<dbReference type="PANTHER" id="PTHR30244">
    <property type="entry name" value="TRANSAMINASE"/>
    <property type="match status" value="1"/>
</dbReference>
<dbReference type="InterPro" id="IPR015422">
    <property type="entry name" value="PyrdxlP-dep_Trfase_small"/>
</dbReference>
<reference evidence="3 4" key="1">
    <citation type="submission" date="2020-01" db="EMBL/GenBank/DDBJ databases">
        <title>Natronorubrum sp. JWXQ-INN 674 isolated from Inner Mongolia Autonomous Region of China.</title>
        <authorList>
            <person name="Xue Q."/>
        </authorList>
    </citation>
    <scope>NUCLEOTIDE SEQUENCE [LARGE SCALE GENOMIC DNA]</scope>
    <source>
        <strain evidence="3 4">JWXQ-INN-674</strain>
    </source>
</reference>
<dbReference type="AlphaFoldDB" id="A0A6B0VJ30"/>
<dbReference type="InterPro" id="IPR000653">
    <property type="entry name" value="DegT/StrS_aminotransferase"/>
</dbReference>
<dbReference type="GO" id="GO:0008483">
    <property type="term" value="F:transaminase activity"/>
    <property type="evidence" value="ECO:0007669"/>
    <property type="project" value="TreeGrafter"/>
</dbReference>
<dbReference type="InterPro" id="IPR015421">
    <property type="entry name" value="PyrdxlP-dep_Trfase_major"/>
</dbReference>
<dbReference type="RefSeq" id="WP_160064103.1">
    <property type="nucleotide sequence ID" value="NZ_WUYX01000026.1"/>
</dbReference>
<evidence type="ECO:0000313" key="4">
    <source>
        <dbReference type="Proteomes" id="UP000434101"/>
    </source>
</evidence>
<sequence length="372" mass="41821">MKARVERIQLHPSDFSAYFKPGVNSEFWCNLSHRTEFEYTTIFQSGRAGIYNVLNSLELQEHDEVLLPAYTCYAVASAVEEIATPVFVDVDPVNFTIDVSDLKNKITEDSSVIIPVHLFGNTCDMPSIAKVAANNNLIIIEDAAQALGTLVLNDKIGTHSDYCIFSLRFSKEITSKGGGIVLSNQPMANIRNGKKSDFLTLLGLVSIFATDTLFNLMPGKLYDIIRRRILTPLFTSSSQELGPLESIEIQNRTTKLLENQLDKLQTRVNRRRQNAQIYNQILSDLVTTPKIKNDHSYFRYSILVENDRDDLIAQLRRRGIGCSKMYSYSLPNNPQTCPVSANIAKKIINLPVHSKLKEKQICDIGEEVNSLV</sequence>
<evidence type="ECO:0008006" key="5">
    <source>
        <dbReference type="Google" id="ProtNLM"/>
    </source>
</evidence>
<dbReference type="GO" id="GO:0030170">
    <property type="term" value="F:pyridoxal phosphate binding"/>
    <property type="evidence" value="ECO:0007669"/>
    <property type="project" value="TreeGrafter"/>
</dbReference>
<comment type="caution">
    <text evidence="3">The sequence shown here is derived from an EMBL/GenBank/DDBJ whole genome shotgun (WGS) entry which is preliminary data.</text>
</comment>
<accession>A0A6B0VJ30</accession>